<evidence type="ECO:0000259" key="2">
    <source>
        <dbReference type="Pfam" id="PF00582"/>
    </source>
</evidence>
<dbReference type="InterPro" id="IPR014729">
    <property type="entry name" value="Rossmann-like_a/b/a_fold"/>
</dbReference>
<sequence>MTSYAKVRISNPSRYFETPDHVLSDVRLGHDDKVKILKSMADDAGRKLEATSEGMARSTPSCNAADLQSALVHLQNVKDVEGVETTNVLSARFQRIMVVTTVDQNLNYEIVGVAFDMAESMSGKVALLNVAPSAFHGAGLAAAGPMVTAVPFSASDDAQIIEDRRDQLEELKIACGSSVETDIEVRSGQIEEVIVAYADEFDADLIVVGSPNRSWLETFLDTSVARKVTRSALCPVLVVPEPA</sequence>
<dbReference type="PRINTS" id="PR01438">
    <property type="entry name" value="UNVRSLSTRESS"/>
</dbReference>
<dbReference type="AlphaFoldDB" id="A0A0F9TP79"/>
<reference evidence="3" key="1">
    <citation type="journal article" date="2015" name="Nature">
        <title>Complex archaea that bridge the gap between prokaryotes and eukaryotes.</title>
        <authorList>
            <person name="Spang A."/>
            <person name="Saw J.H."/>
            <person name="Jorgensen S.L."/>
            <person name="Zaremba-Niedzwiedzka K."/>
            <person name="Martijn J."/>
            <person name="Lind A.E."/>
            <person name="van Eijk R."/>
            <person name="Schleper C."/>
            <person name="Guy L."/>
            <person name="Ettema T.J."/>
        </authorList>
    </citation>
    <scope>NUCLEOTIDE SEQUENCE</scope>
</reference>
<proteinExistence type="inferred from homology"/>
<dbReference type="CDD" id="cd00293">
    <property type="entry name" value="USP-like"/>
    <property type="match status" value="1"/>
</dbReference>
<organism evidence="3">
    <name type="scientific">marine sediment metagenome</name>
    <dbReference type="NCBI Taxonomy" id="412755"/>
    <lineage>
        <taxon>unclassified sequences</taxon>
        <taxon>metagenomes</taxon>
        <taxon>ecological metagenomes</taxon>
    </lineage>
</organism>
<dbReference type="SUPFAM" id="SSF52402">
    <property type="entry name" value="Adenine nucleotide alpha hydrolases-like"/>
    <property type="match status" value="1"/>
</dbReference>
<dbReference type="PANTHER" id="PTHR46268">
    <property type="entry name" value="STRESS RESPONSE PROTEIN NHAX"/>
    <property type="match status" value="1"/>
</dbReference>
<protein>
    <recommendedName>
        <fullName evidence="2">UspA domain-containing protein</fullName>
    </recommendedName>
</protein>
<accession>A0A0F9TP79</accession>
<evidence type="ECO:0000256" key="1">
    <source>
        <dbReference type="ARBA" id="ARBA00008791"/>
    </source>
</evidence>
<feature type="domain" description="UspA" evidence="2">
    <location>
        <begin position="93"/>
        <end position="240"/>
    </location>
</feature>
<dbReference type="Gene3D" id="3.40.50.620">
    <property type="entry name" value="HUPs"/>
    <property type="match status" value="1"/>
</dbReference>
<dbReference type="InterPro" id="IPR006015">
    <property type="entry name" value="Universal_stress_UspA"/>
</dbReference>
<comment type="similarity">
    <text evidence="1">Belongs to the universal stress protein A family.</text>
</comment>
<evidence type="ECO:0000313" key="3">
    <source>
        <dbReference type="EMBL" id="KKN82835.1"/>
    </source>
</evidence>
<comment type="caution">
    <text evidence="3">The sequence shown here is derived from an EMBL/GenBank/DDBJ whole genome shotgun (WGS) entry which is preliminary data.</text>
</comment>
<name>A0A0F9TP79_9ZZZZ</name>
<gene>
    <name evidence="3" type="ORF">LCGC14_0305040</name>
</gene>
<dbReference type="InterPro" id="IPR006016">
    <property type="entry name" value="UspA"/>
</dbReference>
<dbReference type="Pfam" id="PF00582">
    <property type="entry name" value="Usp"/>
    <property type="match status" value="1"/>
</dbReference>
<dbReference type="EMBL" id="LAZR01000194">
    <property type="protein sequence ID" value="KKN82835.1"/>
    <property type="molecule type" value="Genomic_DNA"/>
</dbReference>
<dbReference type="PANTHER" id="PTHR46268:SF6">
    <property type="entry name" value="UNIVERSAL STRESS PROTEIN UP12"/>
    <property type="match status" value="1"/>
</dbReference>